<sequence length="108" mass="11603">MEVVLSVTASGNDILQYKIFGGEGAELMCLDRGAQPNMVEAPSRCAITRGKLDAARVPIPSSPQAILTPSVLQPDLLSAAVAGSLPWLKPPYRWSRPPRPHHGLVVEH</sequence>
<evidence type="ECO:0000313" key="1">
    <source>
        <dbReference type="EMBL" id="KAG8054071.1"/>
    </source>
</evidence>
<dbReference type="EMBL" id="JAAALK010000288">
    <property type="protein sequence ID" value="KAG8054071.1"/>
    <property type="molecule type" value="Genomic_DNA"/>
</dbReference>
<gene>
    <name evidence="1" type="ORF">GUJ93_ZPchr0001g30924</name>
</gene>
<organism evidence="1 2">
    <name type="scientific">Zizania palustris</name>
    <name type="common">Northern wild rice</name>
    <dbReference type="NCBI Taxonomy" id="103762"/>
    <lineage>
        <taxon>Eukaryota</taxon>
        <taxon>Viridiplantae</taxon>
        <taxon>Streptophyta</taxon>
        <taxon>Embryophyta</taxon>
        <taxon>Tracheophyta</taxon>
        <taxon>Spermatophyta</taxon>
        <taxon>Magnoliopsida</taxon>
        <taxon>Liliopsida</taxon>
        <taxon>Poales</taxon>
        <taxon>Poaceae</taxon>
        <taxon>BOP clade</taxon>
        <taxon>Oryzoideae</taxon>
        <taxon>Oryzeae</taxon>
        <taxon>Zizaniinae</taxon>
        <taxon>Zizania</taxon>
    </lineage>
</organism>
<dbReference type="AlphaFoldDB" id="A0A8J5RIF2"/>
<accession>A0A8J5RIF2</accession>
<protein>
    <submittedName>
        <fullName evidence="1">Uncharacterized protein</fullName>
    </submittedName>
</protein>
<evidence type="ECO:0000313" key="2">
    <source>
        <dbReference type="Proteomes" id="UP000729402"/>
    </source>
</evidence>
<proteinExistence type="predicted"/>
<comment type="caution">
    <text evidence="1">The sequence shown here is derived from an EMBL/GenBank/DDBJ whole genome shotgun (WGS) entry which is preliminary data.</text>
</comment>
<keyword evidence="2" id="KW-1185">Reference proteome</keyword>
<reference evidence="1" key="1">
    <citation type="journal article" date="2021" name="bioRxiv">
        <title>Whole Genome Assembly and Annotation of Northern Wild Rice, Zizania palustris L., Supports a Whole Genome Duplication in the Zizania Genus.</title>
        <authorList>
            <person name="Haas M."/>
            <person name="Kono T."/>
            <person name="Macchietto M."/>
            <person name="Millas R."/>
            <person name="McGilp L."/>
            <person name="Shao M."/>
            <person name="Duquette J."/>
            <person name="Hirsch C.N."/>
            <person name="Kimball J."/>
        </authorList>
    </citation>
    <scope>NUCLEOTIDE SEQUENCE</scope>
    <source>
        <tissue evidence="1">Fresh leaf tissue</tissue>
    </source>
</reference>
<dbReference type="Proteomes" id="UP000729402">
    <property type="component" value="Unassembled WGS sequence"/>
</dbReference>
<reference evidence="1" key="2">
    <citation type="submission" date="2021-02" db="EMBL/GenBank/DDBJ databases">
        <authorList>
            <person name="Kimball J.A."/>
            <person name="Haas M.W."/>
            <person name="Macchietto M."/>
            <person name="Kono T."/>
            <person name="Duquette J."/>
            <person name="Shao M."/>
        </authorList>
    </citation>
    <scope>NUCLEOTIDE SEQUENCE</scope>
    <source>
        <tissue evidence="1">Fresh leaf tissue</tissue>
    </source>
</reference>
<name>A0A8J5RIF2_ZIZPA</name>